<dbReference type="InterPro" id="IPR011545">
    <property type="entry name" value="DEAD/DEAH_box_helicase_dom"/>
</dbReference>
<dbReference type="GO" id="GO:0016787">
    <property type="term" value="F:hydrolase activity"/>
    <property type="evidence" value="ECO:0007669"/>
    <property type="project" value="UniProtKB-KW"/>
</dbReference>
<dbReference type="GO" id="GO:0003724">
    <property type="term" value="F:RNA helicase activity"/>
    <property type="evidence" value="ECO:0007669"/>
    <property type="project" value="UniProtKB-EC"/>
</dbReference>
<dbReference type="CTD" id="20216242"/>
<dbReference type="InParanoid" id="T1G595"/>
<proteinExistence type="inferred from homology"/>
<dbReference type="Gene3D" id="3.40.50.300">
    <property type="entry name" value="P-loop containing nucleotide triphosphate hydrolases"/>
    <property type="match status" value="2"/>
</dbReference>
<dbReference type="STRING" id="6412.T1G595"/>
<keyword evidence="4 6" id="KW-0067">ATP-binding</keyword>
<dbReference type="EMBL" id="AMQM01005601">
    <property type="status" value="NOT_ANNOTATED_CDS"/>
    <property type="molecule type" value="Genomic_DNA"/>
</dbReference>
<dbReference type="PROSITE" id="PS00039">
    <property type="entry name" value="DEAD_ATP_HELICASE"/>
    <property type="match status" value="1"/>
</dbReference>
<dbReference type="InterPro" id="IPR001650">
    <property type="entry name" value="Helicase_C-like"/>
</dbReference>
<sequence>MDITMLTVVQQKAIPCIMQGKDVLVKSQTGSGKTMSYAIPIIEHLQSTEPKISRTYGPYCIVVVPTRELVLQSYSVLMNLVRPFVWVVPGYLMGGEKRKSEKARLKKGMNIIVTTPARLVDHLDNTSSLSLDNLKHFVVDEADRLMFDMGFERDLSHIMLVIKKKCGPQLQTILLSATLSPGVEKLAGMSLRQPVRIDMSSNDQQGNHLPDGKVDDVFVTPSSLKHHYVVVPSKLKLVTLASFLLWKCQLSSNPSKVIVFLATQDSVEFHHTLLQTTFMSPEDDDDACKDFELFKLYGNMQQKDRTKIFQDFHAAKSGVLLCTDVASRGLDLPNIGWILQYNTPGSPTDYIHRVGRTARMGSKGNALLFLEPSEVEYVQVMTQHNIAMHEVKMDSILKTLLLESKTGKINLIHKPRTVEDAAAFMQAQFEESLCQNMNMRTLARKAYQSFVRSYATYPASLKHIFHIKNLHLGHLATSFALSETPSRLSETVRKFCQRERKISSRFFGSKGKKNFKDSKGKKNFRDSKSERLPHWIDKKFEDKFVGHQPSKRLVRELIKFRSIHYCFFNSNCWIVKLMAFQ</sequence>
<dbReference type="AlphaFoldDB" id="T1G595"/>
<reference evidence="11" key="3">
    <citation type="submission" date="2015-06" db="UniProtKB">
        <authorList>
            <consortium name="EnsemblMetazoa"/>
        </authorList>
    </citation>
    <scope>IDENTIFICATION</scope>
</reference>
<dbReference type="InterPro" id="IPR000629">
    <property type="entry name" value="RNA-helicase_DEAD-box_CS"/>
</dbReference>
<dbReference type="EnsemblMetazoa" id="HelroT83714">
    <property type="protein sequence ID" value="HelroP83714"/>
    <property type="gene ID" value="HelroG83714"/>
</dbReference>
<dbReference type="FunCoup" id="T1G595">
    <property type="interactions" value="1658"/>
</dbReference>
<dbReference type="CDD" id="cd17949">
    <property type="entry name" value="DEADc_DDX31"/>
    <property type="match status" value="1"/>
</dbReference>
<name>T1G595_HELRO</name>
<feature type="domain" description="Helicase ATP-binding" evidence="8">
    <location>
        <begin position="14"/>
        <end position="197"/>
    </location>
</feature>
<comment type="function">
    <text evidence="7">RNA helicase.</text>
</comment>
<dbReference type="GeneID" id="20216242"/>
<keyword evidence="12" id="KW-1185">Reference proteome</keyword>
<dbReference type="KEGG" id="hro:HELRODRAFT_83714"/>
<dbReference type="PANTHER" id="PTHR24031">
    <property type="entry name" value="RNA HELICASE"/>
    <property type="match status" value="1"/>
</dbReference>
<dbReference type="InterPro" id="IPR025313">
    <property type="entry name" value="SPB4-like_CTE"/>
</dbReference>
<dbReference type="GO" id="GO:0042254">
    <property type="term" value="P:ribosome biogenesis"/>
    <property type="evidence" value="ECO:0000318"/>
    <property type="project" value="GO_Central"/>
</dbReference>
<dbReference type="OMA" id="IHEQICE"/>
<keyword evidence="2 6" id="KW-0378">Hydrolase</keyword>
<dbReference type="PROSITE" id="PS51194">
    <property type="entry name" value="HELICASE_CTER"/>
    <property type="match status" value="1"/>
</dbReference>
<reference evidence="10 12" key="2">
    <citation type="journal article" date="2013" name="Nature">
        <title>Insights into bilaterian evolution from three spiralian genomes.</title>
        <authorList>
            <person name="Simakov O."/>
            <person name="Marletaz F."/>
            <person name="Cho S.J."/>
            <person name="Edsinger-Gonzales E."/>
            <person name="Havlak P."/>
            <person name="Hellsten U."/>
            <person name="Kuo D.H."/>
            <person name="Larsson T."/>
            <person name="Lv J."/>
            <person name="Arendt D."/>
            <person name="Savage R."/>
            <person name="Osoegawa K."/>
            <person name="de Jong P."/>
            <person name="Grimwood J."/>
            <person name="Chapman J.A."/>
            <person name="Shapiro H."/>
            <person name="Aerts A."/>
            <person name="Otillar R.P."/>
            <person name="Terry A.Y."/>
            <person name="Boore J.L."/>
            <person name="Grigoriev I.V."/>
            <person name="Lindberg D.R."/>
            <person name="Seaver E.C."/>
            <person name="Weisblat D.A."/>
            <person name="Putnam N.H."/>
            <person name="Rokhsar D.S."/>
        </authorList>
    </citation>
    <scope>NUCLEOTIDE SEQUENCE</scope>
</reference>
<comment type="domain">
    <text evidence="7">The Q motif is unique to and characteristic of the DEAD box family of RNA helicases and controls ATP binding and hydrolysis.</text>
</comment>
<dbReference type="EC" id="3.6.4.13" evidence="7"/>
<dbReference type="Pfam" id="PF00270">
    <property type="entry name" value="DEAD"/>
    <property type="match status" value="1"/>
</dbReference>
<comment type="catalytic activity">
    <reaction evidence="7">
        <text>ATP + H2O = ADP + phosphate + H(+)</text>
        <dbReference type="Rhea" id="RHEA:13065"/>
        <dbReference type="ChEBI" id="CHEBI:15377"/>
        <dbReference type="ChEBI" id="CHEBI:15378"/>
        <dbReference type="ChEBI" id="CHEBI:30616"/>
        <dbReference type="ChEBI" id="CHEBI:43474"/>
        <dbReference type="ChEBI" id="CHEBI:456216"/>
        <dbReference type="EC" id="3.6.4.13"/>
    </reaction>
</comment>
<keyword evidence="5 7" id="KW-0694">RNA-binding</keyword>
<accession>T1G595</accession>
<dbReference type="SMART" id="SM01178">
    <property type="entry name" value="DUF4217"/>
    <property type="match status" value="1"/>
</dbReference>
<dbReference type="Proteomes" id="UP000015101">
    <property type="component" value="Unassembled WGS sequence"/>
</dbReference>
<dbReference type="SMART" id="SM00490">
    <property type="entry name" value="HELICc"/>
    <property type="match status" value="1"/>
</dbReference>
<dbReference type="OrthoDB" id="422663at2759"/>
<evidence type="ECO:0000256" key="6">
    <source>
        <dbReference type="RuleBase" id="RU000492"/>
    </source>
</evidence>
<evidence type="ECO:0000313" key="11">
    <source>
        <dbReference type="EnsemblMetazoa" id="HelroP83714"/>
    </source>
</evidence>
<dbReference type="InterPro" id="IPR027417">
    <property type="entry name" value="P-loop_NTPase"/>
</dbReference>
<dbReference type="EMBL" id="KB097026">
    <property type="protein sequence ID" value="ESN99970.1"/>
    <property type="molecule type" value="Genomic_DNA"/>
</dbReference>
<evidence type="ECO:0000256" key="1">
    <source>
        <dbReference type="ARBA" id="ARBA00022741"/>
    </source>
</evidence>
<evidence type="ECO:0000313" key="10">
    <source>
        <dbReference type="EMBL" id="ESN99970.1"/>
    </source>
</evidence>
<evidence type="ECO:0000256" key="4">
    <source>
        <dbReference type="ARBA" id="ARBA00022840"/>
    </source>
</evidence>
<evidence type="ECO:0000259" key="9">
    <source>
        <dbReference type="PROSITE" id="PS51194"/>
    </source>
</evidence>
<evidence type="ECO:0000256" key="2">
    <source>
        <dbReference type="ARBA" id="ARBA00022801"/>
    </source>
</evidence>
<dbReference type="PROSITE" id="PS51192">
    <property type="entry name" value="HELICASE_ATP_BIND_1"/>
    <property type="match status" value="1"/>
</dbReference>
<dbReference type="GO" id="GO:0005634">
    <property type="term" value="C:nucleus"/>
    <property type="evidence" value="ECO:0000318"/>
    <property type="project" value="GO_Central"/>
</dbReference>
<evidence type="ECO:0000256" key="7">
    <source>
        <dbReference type="RuleBase" id="RU365068"/>
    </source>
</evidence>
<dbReference type="SUPFAM" id="SSF52540">
    <property type="entry name" value="P-loop containing nucleoside triphosphate hydrolases"/>
    <property type="match status" value="1"/>
</dbReference>
<dbReference type="Pfam" id="PF00271">
    <property type="entry name" value="Helicase_C"/>
    <property type="match status" value="1"/>
</dbReference>
<evidence type="ECO:0000256" key="3">
    <source>
        <dbReference type="ARBA" id="ARBA00022806"/>
    </source>
</evidence>
<dbReference type="RefSeq" id="XP_009021927.1">
    <property type="nucleotide sequence ID" value="XM_009023679.1"/>
</dbReference>
<dbReference type="InterPro" id="IPR014001">
    <property type="entry name" value="Helicase_ATP-bd"/>
</dbReference>
<dbReference type="SMART" id="SM00487">
    <property type="entry name" value="DEXDc"/>
    <property type="match status" value="1"/>
</dbReference>
<dbReference type="CDD" id="cd18787">
    <property type="entry name" value="SF2_C_DEAD"/>
    <property type="match status" value="1"/>
</dbReference>
<evidence type="ECO:0000256" key="5">
    <source>
        <dbReference type="ARBA" id="ARBA00022884"/>
    </source>
</evidence>
<keyword evidence="3 6" id="KW-0347">Helicase</keyword>
<dbReference type="GO" id="GO:0003723">
    <property type="term" value="F:RNA binding"/>
    <property type="evidence" value="ECO:0007669"/>
    <property type="project" value="UniProtKB-UniRule"/>
</dbReference>
<reference evidence="12" key="1">
    <citation type="submission" date="2012-12" db="EMBL/GenBank/DDBJ databases">
        <authorList>
            <person name="Hellsten U."/>
            <person name="Grimwood J."/>
            <person name="Chapman J.A."/>
            <person name="Shapiro H."/>
            <person name="Aerts A."/>
            <person name="Otillar R.P."/>
            <person name="Terry A.Y."/>
            <person name="Boore J.L."/>
            <person name="Simakov O."/>
            <person name="Marletaz F."/>
            <person name="Cho S.-J."/>
            <person name="Edsinger-Gonzales E."/>
            <person name="Havlak P."/>
            <person name="Kuo D.-H."/>
            <person name="Larsson T."/>
            <person name="Lv J."/>
            <person name="Arendt D."/>
            <person name="Savage R."/>
            <person name="Osoegawa K."/>
            <person name="de Jong P."/>
            <person name="Lindberg D.R."/>
            <person name="Seaver E.C."/>
            <person name="Weisblat D.A."/>
            <person name="Putnam N.H."/>
            <person name="Grigoriev I.V."/>
            <person name="Rokhsar D.S."/>
        </authorList>
    </citation>
    <scope>NUCLEOTIDE SEQUENCE</scope>
</reference>
<organism evidence="11 12">
    <name type="scientific">Helobdella robusta</name>
    <name type="common">Californian leech</name>
    <dbReference type="NCBI Taxonomy" id="6412"/>
    <lineage>
        <taxon>Eukaryota</taxon>
        <taxon>Metazoa</taxon>
        <taxon>Spiralia</taxon>
        <taxon>Lophotrochozoa</taxon>
        <taxon>Annelida</taxon>
        <taxon>Clitellata</taxon>
        <taxon>Hirudinea</taxon>
        <taxon>Rhynchobdellida</taxon>
        <taxon>Glossiphoniidae</taxon>
        <taxon>Helobdella</taxon>
    </lineage>
</organism>
<dbReference type="GO" id="GO:0005524">
    <property type="term" value="F:ATP binding"/>
    <property type="evidence" value="ECO:0007669"/>
    <property type="project" value="UniProtKB-UniRule"/>
</dbReference>
<evidence type="ECO:0000259" key="8">
    <source>
        <dbReference type="PROSITE" id="PS51192"/>
    </source>
</evidence>
<gene>
    <name evidence="11" type="primary">20216242</name>
    <name evidence="10" type="ORF">HELRODRAFT_83714</name>
</gene>
<keyword evidence="1 6" id="KW-0547">Nucleotide-binding</keyword>
<dbReference type="eggNOG" id="KOG0348">
    <property type="taxonomic scope" value="Eukaryota"/>
</dbReference>
<feature type="domain" description="Helicase C-terminal" evidence="9">
    <location>
        <begin position="223"/>
        <end position="397"/>
    </location>
</feature>
<comment type="similarity">
    <text evidence="6">Belongs to the DEAD box helicase family.</text>
</comment>
<dbReference type="Pfam" id="PF13959">
    <property type="entry name" value="CTE_SPB4"/>
    <property type="match status" value="1"/>
</dbReference>
<evidence type="ECO:0000313" key="12">
    <source>
        <dbReference type="Proteomes" id="UP000015101"/>
    </source>
</evidence>
<dbReference type="HOGENOM" id="CLU_003041_26_2_1"/>
<protein>
    <recommendedName>
        <fullName evidence="7">ATP-dependent RNA helicase</fullName>
        <ecNumber evidence="7">3.6.4.13</ecNumber>
    </recommendedName>
</protein>